<organism evidence="2 3">
    <name type="scientific">Geobacter sulfurreducens (strain ATCC 51573 / DSM 12127 / PCA)</name>
    <dbReference type="NCBI Taxonomy" id="243231"/>
    <lineage>
        <taxon>Bacteria</taxon>
        <taxon>Pseudomonadati</taxon>
        <taxon>Thermodesulfobacteriota</taxon>
        <taxon>Desulfuromonadia</taxon>
        <taxon>Geobacterales</taxon>
        <taxon>Geobacteraceae</taxon>
        <taxon>Geobacter</taxon>
    </lineage>
</organism>
<dbReference type="PROSITE" id="PS51257">
    <property type="entry name" value="PROKAR_LIPOPROTEIN"/>
    <property type="match status" value="1"/>
</dbReference>
<accession>Q746V5</accession>
<proteinExistence type="predicted"/>
<reference evidence="2 3" key="1">
    <citation type="journal article" date="2003" name="Science">
        <title>Genome of Geobacter sulfurreducens: metal reduction in subsurface environments.</title>
        <authorList>
            <person name="Methe B.A."/>
            <person name="Nelson K.E."/>
            <person name="Eisen J.A."/>
            <person name="Paulsen I.T."/>
            <person name="Nelson W."/>
            <person name="Heidelberg J.F."/>
            <person name="Wu D."/>
            <person name="Wu M."/>
            <person name="Ward N."/>
            <person name="Beanan M.J."/>
            <person name="Dodson R.J."/>
            <person name="Madupu R."/>
            <person name="Brinkac L.M."/>
            <person name="Daugherty S.C."/>
            <person name="DeBoy R.T."/>
            <person name="Durkin A.S."/>
            <person name="Gwinn M."/>
            <person name="Kolonay J.F."/>
            <person name="Sullivan S.A."/>
            <person name="Haft D.H."/>
            <person name="Selengut J."/>
            <person name="Davidsen T.M."/>
            <person name="Zafar N."/>
            <person name="White O."/>
            <person name="Tran B."/>
            <person name="Romero C."/>
            <person name="Forberger H.A."/>
            <person name="Weidman J."/>
            <person name="Khouri H."/>
            <person name="Feldblyum T.V."/>
            <person name="Utterback T.R."/>
            <person name="Van Aken S.E."/>
            <person name="Lovley D.R."/>
            <person name="Fraser C.M."/>
        </authorList>
    </citation>
    <scope>NUCLEOTIDE SEQUENCE [LARGE SCALE GENOMIC DNA]</scope>
    <source>
        <strain evidence="3">ATCC 51573 / DSM 12127 / PCA</strain>
    </source>
</reference>
<dbReference type="RefSeq" id="WP_010944023.1">
    <property type="nucleotide sequence ID" value="NC_002939.5"/>
</dbReference>
<feature type="signal peptide" evidence="1">
    <location>
        <begin position="1"/>
        <end position="26"/>
    </location>
</feature>
<dbReference type="Proteomes" id="UP000000577">
    <property type="component" value="Chromosome"/>
</dbReference>
<dbReference type="InParanoid" id="Q746V5"/>
<dbReference type="STRING" id="243231.GSU3413"/>
<reference evidence="2 3" key="2">
    <citation type="journal article" date="2012" name="BMC Genomics">
        <title>Comparative genomic analysis of Geobacter sulfurreducens KN400, a strain with enhanced capacity for extracellular electron transfer and electricity production.</title>
        <authorList>
            <person name="Butler J.E."/>
            <person name="Young N.D."/>
            <person name="Aklujkar M."/>
            <person name="Lovley D.R."/>
        </authorList>
    </citation>
    <scope>NUCLEOTIDE SEQUENCE [LARGE SCALE GENOMIC DNA]</scope>
    <source>
        <strain evidence="3">ATCC 51573 / DSM 12127 / PCA</strain>
    </source>
</reference>
<dbReference type="AlphaFoldDB" id="Q746V5"/>
<name>Q746V5_GEOSL</name>
<keyword evidence="2" id="KW-0449">Lipoprotein</keyword>
<evidence type="ECO:0000313" key="2">
    <source>
        <dbReference type="EMBL" id="AAR36803.1"/>
    </source>
</evidence>
<gene>
    <name evidence="2" type="ordered locus">GSU3413</name>
</gene>
<keyword evidence="3" id="KW-1185">Reference proteome</keyword>
<dbReference type="KEGG" id="gsu:GSU3413"/>
<dbReference type="HOGENOM" id="CLU_1376434_0_0_7"/>
<dbReference type="OrthoDB" id="9790106at2"/>
<sequence>MRCQVGAIAVLIVLALGGCASSSSWTGVYHATVEGVTGTARVSASGDRVRMEFSSQRKTSVSILRYDRGVAWLLAPTMAVYREISLADLRRDVPLFFDPALRVNRTELGKELLDGRDTMKYAAEITQNGTTFRGYLWEAVPPLPVPLRWEDKRGAVVSWEQVVPAPIPSGQFEIPGGYAEAAAALGPNVMPRAGRHSE</sequence>
<protein>
    <submittedName>
        <fullName evidence="2">Lipoprotein, putative</fullName>
    </submittedName>
</protein>
<feature type="chain" id="PRO_5004286114" evidence="1">
    <location>
        <begin position="27"/>
        <end position="198"/>
    </location>
</feature>
<evidence type="ECO:0000256" key="1">
    <source>
        <dbReference type="SAM" id="SignalP"/>
    </source>
</evidence>
<evidence type="ECO:0000313" key="3">
    <source>
        <dbReference type="Proteomes" id="UP000000577"/>
    </source>
</evidence>
<dbReference type="SMR" id="Q746V5"/>
<dbReference type="EMBL" id="AE017180">
    <property type="protein sequence ID" value="AAR36803.1"/>
    <property type="molecule type" value="Genomic_DNA"/>
</dbReference>
<keyword evidence="1" id="KW-0732">Signal</keyword>
<dbReference type="EnsemblBacteria" id="AAR36803">
    <property type="protein sequence ID" value="AAR36803"/>
    <property type="gene ID" value="GSU3413"/>
</dbReference>
<dbReference type="PATRIC" id="fig|243231.5.peg.3435"/>